<accession>A0ABN8ZA35</accession>
<proteinExistence type="predicted"/>
<sequence length="107" mass="11960">MSLLVNPDRPRVRRGLWGLLYPFPYSGLRRAWIHPTPPRYCRPPRYNRRQVVGSAVLKIWGRQGKSGRGQSEDTTKIRSDQLRSSKPGSGVGGGHPERKGRGPSGSL</sequence>
<evidence type="ECO:0000256" key="1">
    <source>
        <dbReference type="SAM" id="MobiDB-lite"/>
    </source>
</evidence>
<feature type="region of interest" description="Disordered" evidence="1">
    <location>
        <begin position="62"/>
        <end position="107"/>
    </location>
</feature>
<reference evidence="2" key="1">
    <citation type="submission" date="2023-04" db="EMBL/GenBank/DDBJ databases">
        <authorList>
            <consortium name="ELIXIR-Norway"/>
        </authorList>
    </citation>
    <scope>NUCLEOTIDE SEQUENCE [LARGE SCALE GENOMIC DNA]</scope>
</reference>
<gene>
    <name evidence="2" type="ORF">MRATA1EN1_LOCUS19566</name>
</gene>
<evidence type="ECO:0000313" key="2">
    <source>
        <dbReference type="EMBL" id="CAI9170604.1"/>
    </source>
</evidence>
<dbReference type="Proteomes" id="UP001176941">
    <property type="component" value="Chromosome 3"/>
</dbReference>
<dbReference type="EMBL" id="OX459939">
    <property type="protein sequence ID" value="CAI9170604.1"/>
    <property type="molecule type" value="Genomic_DNA"/>
</dbReference>
<organism evidence="2 3">
    <name type="scientific">Rangifer tarandus platyrhynchus</name>
    <name type="common">Svalbard reindeer</name>
    <dbReference type="NCBI Taxonomy" id="3082113"/>
    <lineage>
        <taxon>Eukaryota</taxon>
        <taxon>Metazoa</taxon>
        <taxon>Chordata</taxon>
        <taxon>Craniata</taxon>
        <taxon>Vertebrata</taxon>
        <taxon>Euteleostomi</taxon>
        <taxon>Mammalia</taxon>
        <taxon>Eutheria</taxon>
        <taxon>Laurasiatheria</taxon>
        <taxon>Artiodactyla</taxon>
        <taxon>Ruminantia</taxon>
        <taxon>Pecora</taxon>
        <taxon>Cervidae</taxon>
        <taxon>Odocoileinae</taxon>
        <taxon>Rangifer</taxon>
    </lineage>
</organism>
<feature type="compositionally biased region" description="Basic and acidic residues" evidence="1">
    <location>
        <begin position="70"/>
        <end position="83"/>
    </location>
</feature>
<evidence type="ECO:0000313" key="3">
    <source>
        <dbReference type="Proteomes" id="UP001176941"/>
    </source>
</evidence>
<name>A0ABN8ZA35_RANTA</name>
<keyword evidence="3" id="KW-1185">Reference proteome</keyword>
<protein>
    <submittedName>
        <fullName evidence="2">Uncharacterized protein</fullName>
    </submittedName>
</protein>